<dbReference type="InterPro" id="IPR006703">
    <property type="entry name" value="G_AIG1"/>
</dbReference>
<protein>
    <recommendedName>
        <fullName evidence="5">AIG1-type G domain-containing protein</fullName>
    </recommendedName>
</protein>
<dbReference type="PANTHER" id="PTHR10903:SF188">
    <property type="entry name" value="GTPASE IMAP FAMILY MEMBER 2-LIKE-RELATED"/>
    <property type="match status" value="1"/>
</dbReference>
<sequence length="432" mass="50892">DNVRTHRRIHSTDLQRPDYSQQQPPVQVSVWKSEDRETSRSWKTFMPTWRGDEKNPNNIRIVLIGKTGSGKSSSGNTILGRKHFEAKFCQKSVIKQCVKEKTEVDGRSIFVVDTPGLYDNSLSPRKIQEELVRCINLVAPGPHVFLLVIRMGRFTPEEKETLNNIKKIFGKNSEKFTIVLLTGGDLLEREGLTVEDYIKHESEDSFKKLINDCGGRYHVFKNGDLENRAQVRELIRKIDTMVKVNGGSCFTNEMLQEAEAAIQKNMQNILKEKDQEIKRKVEEFERKHAAERGALKRRFEKEKKEIELQRKYLQEMEERIKRENEQRKKEQQYREEDERKRRKEEEMKKYLMDEVVAMEKMKISGLDGEKEKEKCENSESVDDTIRRELKAEYHKKLEDKLIEEARKRAEMKRILNPVFPVLKQLDKTCNLM</sequence>
<name>A0ABV0ZDA9_9TELE</name>
<dbReference type="EMBL" id="JAHRIP010058783">
    <property type="protein sequence ID" value="MEQ2304209.1"/>
    <property type="molecule type" value="Genomic_DNA"/>
</dbReference>
<dbReference type="CDD" id="cd01852">
    <property type="entry name" value="AIG1"/>
    <property type="match status" value="1"/>
</dbReference>
<evidence type="ECO:0000256" key="2">
    <source>
        <dbReference type="ARBA" id="ARBA00022741"/>
    </source>
</evidence>
<dbReference type="Pfam" id="PF04548">
    <property type="entry name" value="AIG1"/>
    <property type="match status" value="1"/>
</dbReference>
<dbReference type="SUPFAM" id="SSF52540">
    <property type="entry name" value="P-loop containing nucleoside triphosphate hydrolases"/>
    <property type="match status" value="1"/>
</dbReference>
<evidence type="ECO:0000313" key="7">
    <source>
        <dbReference type="Proteomes" id="UP001469553"/>
    </source>
</evidence>
<comment type="similarity">
    <text evidence="1">Belongs to the TRAFAC class TrmE-Era-EngA-EngB-Septin-like GTPase superfamily. AIG1/Toc34/Toc159-like paraseptin GTPase family. IAN subfamily.</text>
</comment>
<accession>A0ABV0ZDA9</accession>
<feature type="non-terminal residue" evidence="6">
    <location>
        <position position="1"/>
    </location>
</feature>
<dbReference type="Gene3D" id="3.40.50.300">
    <property type="entry name" value="P-loop containing nucleotide triphosphate hydrolases"/>
    <property type="match status" value="1"/>
</dbReference>
<proteinExistence type="inferred from homology"/>
<evidence type="ECO:0000256" key="1">
    <source>
        <dbReference type="ARBA" id="ARBA00008535"/>
    </source>
</evidence>
<organism evidence="6 7">
    <name type="scientific">Ameca splendens</name>
    <dbReference type="NCBI Taxonomy" id="208324"/>
    <lineage>
        <taxon>Eukaryota</taxon>
        <taxon>Metazoa</taxon>
        <taxon>Chordata</taxon>
        <taxon>Craniata</taxon>
        <taxon>Vertebrata</taxon>
        <taxon>Euteleostomi</taxon>
        <taxon>Actinopterygii</taxon>
        <taxon>Neopterygii</taxon>
        <taxon>Teleostei</taxon>
        <taxon>Neoteleostei</taxon>
        <taxon>Acanthomorphata</taxon>
        <taxon>Ovalentaria</taxon>
        <taxon>Atherinomorphae</taxon>
        <taxon>Cyprinodontiformes</taxon>
        <taxon>Goodeidae</taxon>
        <taxon>Ameca</taxon>
    </lineage>
</organism>
<dbReference type="PANTHER" id="PTHR10903">
    <property type="entry name" value="GTPASE, IMAP FAMILY MEMBER-RELATED"/>
    <property type="match status" value="1"/>
</dbReference>
<keyword evidence="2" id="KW-0547">Nucleotide-binding</keyword>
<feature type="domain" description="AIG1-type G" evidence="5">
    <location>
        <begin position="56"/>
        <end position="259"/>
    </location>
</feature>
<feature type="region of interest" description="Disordered" evidence="4">
    <location>
        <begin position="322"/>
        <end position="342"/>
    </location>
</feature>
<keyword evidence="7" id="KW-1185">Reference proteome</keyword>
<gene>
    <name evidence="6" type="ORF">AMECASPLE_024583</name>
</gene>
<dbReference type="PROSITE" id="PS51720">
    <property type="entry name" value="G_AIG1"/>
    <property type="match status" value="1"/>
</dbReference>
<reference evidence="6 7" key="1">
    <citation type="submission" date="2021-06" db="EMBL/GenBank/DDBJ databases">
        <authorList>
            <person name="Palmer J.M."/>
        </authorList>
    </citation>
    <scope>NUCLEOTIDE SEQUENCE [LARGE SCALE GENOMIC DNA]</scope>
    <source>
        <strain evidence="6 7">AS_MEX2019</strain>
        <tissue evidence="6">Muscle</tissue>
    </source>
</reference>
<dbReference type="InterPro" id="IPR045058">
    <property type="entry name" value="GIMA/IAN/Toc"/>
</dbReference>
<evidence type="ECO:0000256" key="4">
    <source>
        <dbReference type="SAM" id="MobiDB-lite"/>
    </source>
</evidence>
<dbReference type="InterPro" id="IPR027417">
    <property type="entry name" value="P-loop_NTPase"/>
</dbReference>
<keyword evidence="3" id="KW-0342">GTP-binding</keyword>
<evidence type="ECO:0000259" key="5">
    <source>
        <dbReference type="PROSITE" id="PS51720"/>
    </source>
</evidence>
<evidence type="ECO:0000256" key="3">
    <source>
        <dbReference type="ARBA" id="ARBA00023134"/>
    </source>
</evidence>
<evidence type="ECO:0000313" key="6">
    <source>
        <dbReference type="EMBL" id="MEQ2304209.1"/>
    </source>
</evidence>
<dbReference type="Proteomes" id="UP001469553">
    <property type="component" value="Unassembled WGS sequence"/>
</dbReference>
<comment type="caution">
    <text evidence="6">The sequence shown here is derived from an EMBL/GenBank/DDBJ whole genome shotgun (WGS) entry which is preliminary data.</text>
</comment>